<dbReference type="EMBL" id="DVML01000030">
    <property type="protein sequence ID" value="HIU22955.1"/>
    <property type="molecule type" value="Genomic_DNA"/>
</dbReference>
<evidence type="ECO:0000313" key="3">
    <source>
        <dbReference type="Proteomes" id="UP000824087"/>
    </source>
</evidence>
<reference evidence="2" key="1">
    <citation type="submission" date="2020-10" db="EMBL/GenBank/DDBJ databases">
        <authorList>
            <person name="Gilroy R."/>
        </authorList>
    </citation>
    <scope>NUCLEOTIDE SEQUENCE</scope>
    <source>
        <strain evidence="2">CHK197-8231</strain>
    </source>
</reference>
<evidence type="ECO:0000259" key="1">
    <source>
        <dbReference type="Pfam" id="PF00534"/>
    </source>
</evidence>
<sequence length="275" mass="32488">MKTAIEFLNKIDDLKLKGWKVVWTLHNFFPIDRSITTVDEYVTKEFMKKCDLVFTLSNCLKNNIKKYYGINAINHGMGFNLLDNEFNNNLVENFKTNKFVFTFIGNIYEYKMLDYVIENFNKLENCILIIAGKESKNAHVNIEKLVESNNNIKFYDGFIGDDDWKKLSTITDSFINIYDLDFPAFKYGFFPSNFINIYNTGIQCISPRCMEIEEMMDNSQMIYYSFTDKDGLLNAMKYAMSRNYVKLNNDVNKKYNWSKVVSCFTKNCERLFYED</sequence>
<proteinExistence type="predicted"/>
<dbReference type="Gene3D" id="3.40.50.2000">
    <property type="entry name" value="Glycogen Phosphorylase B"/>
    <property type="match status" value="2"/>
</dbReference>
<comment type="caution">
    <text evidence="2">The sequence shown here is derived from an EMBL/GenBank/DDBJ whole genome shotgun (WGS) entry which is preliminary data.</text>
</comment>
<protein>
    <recommendedName>
        <fullName evidence="1">Glycosyl transferase family 1 domain-containing protein</fullName>
    </recommendedName>
</protein>
<reference evidence="2" key="2">
    <citation type="journal article" date="2021" name="PeerJ">
        <title>Extensive microbial diversity within the chicken gut microbiome revealed by metagenomics and culture.</title>
        <authorList>
            <person name="Gilroy R."/>
            <person name="Ravi A."/>
            <person name="Getino M."/>
            <person name="Pursley I."/>
            <person name="Horton D.L."/>
            <person name="Alikhan N.F."/>
            <person name="Baker D."/>
            <person name="Gharbi K."/>
            <person name="Hall N."/>
            <person name="Watson M."/>
            <person name="Adriaenssens E.M."/>
            <person name="Foster-Nyarko E."/>
            <person name="Jarju S."/>
            <person name="Secka A."/>
            <person name="Antonio M."/>
            <person name="Oren A."/>
            <person name="Chaudhuri R.R."/>
            <person name="La Ragione R."/>
            <person name="Hildebrand F."/>
            <person name="Pallen M.J."/>
        </authorList>
    </citation>
    <scope>NUCLEOTIDE SEQUENCE</scope>
    <source>
        <strain evidence="2">CHK197-8231</strain>
    </source>
</reference>
<dbReference type="GO" id="GO:0016757">
    <property type="term" value="F:glycosyltransferase activity"/>
    <property type="evidence" value="ECO:0007669"/>
    <property type="project" value="InterPro"/>
</dbReference>
<dbReference type="AlphaFoldDB" id="A0A9D1L3P9"/>
<accession>A0A9D1L3P9</accession>
<feature type="domain" description="Glycosyl transferase family 1" evidence="1">
    <location>
        <begin position="92"/>
        <end position="174"/>
    </location>
</feature>
<name>A0A9D1L3P9_9BACT</name>
<evidence type="ECO:0000313" key="2">
    <source>
        <dbReference type="EMBL" id="HIU22955.1"/>
    </source>
</evidence>
<dbReference type="InterPro" id="IPR001296">
    <property type="entry name" value="Glyco_trans_1"/>
</dbReference>
<dbReference type="Pfam" id="PF00534">
    <property type="entry name" value="Glycos_transf_1"/>
    <property type="match status" value="1"/>
</dbReference>
<dbReference type="SUPFAM" id="SSF53756">
    <property type="entry name" value="UDP-Glycosyltransferase/glycogen phosphorylase"/>
    <property type="match status" value="1"/>
</dbReference>
<dbReference type="Proteomes" id="UP000824087">
    <property type="component" value="Unassembled WGS sequence"/>
</dbReference>
<organism evidence="2 3">
    <name type="scientific">Candidatus Fimihabitans intestinipullorum</name>
    <dbReference type="NCBI Taxonomy" id="2840820"/>
    <lineage>
        <taxon>Bacteria</taxon>
        <taxon>Bacillati</taxon>
        <taxon>Mycoplasmatota</taxon>
        <taxon>Mycoplasmatota incertae sedis</taxon>
        <taxon>Candidatus Fimihabitans</taxon>
    </lineage>
</organism>
<gene>
    <name evidence="2" type="ORF">IAD49_05180</name>
</gene>